<comment type="caution">
    <text evidence="5">The sequence shown here is derived from an EMBL/GenBank/DDBJ whole genome shotgun (WGS) entry which is preliminary data.</text>
</comment>
<keyword evidence="3" id="KW-0804">Transcription</keyword>
<gene>
    <name evidence="5" type="ORF">D7322_08310</name>
</gene>
<evidence type="ECO:0000256" key="2">
    <source>
        <dbReference type="ARBA" id="ARBA00023125"/>
    </source>
</evidence>
<dbReference type="GO" id="GO:0003700">
    <property type="term" value="F:DNA-binding transcription factor activity"/>
    <property type="evidence" value="ECO:0007669"/>
    <property type="project" value="InterPro"/>
</dbReference>
<name>A0A420W0J3_9SPHI</name>
<dbReference type="SMART" id="SM00342">
    <property type="entry name" value="HTH_ARAC"/>
    <property type="match status" value="1"/>
</dbReference>
<dbReference type="GO" id="GO:0043565">
    <property type="term" value="F:sequence-specific DNA binding"/>
    <property type="evidence" value="ECO:0007669"/>
    <property type="project" value="InterPro"/>
</dbReference>
<proteinExistence type="predicted"/>
<evidence type="ECO:0000256" key="1">
    <source>
        <dbReference type="ARBA" id="ARBA00023015"/>
    </source>
</evidence>
<reference evidence="5 6" key="1">
    <citation type="submission" date="2018-10" db="EMBL/GenBank/DDBJ databases">
        <title>Sphingobacterium sp. M05W1-28.</title>
        <authorList>
            <person name="Cai H."/>
        </authorList>
    </citation>
    <scope>NUCLEOTIDE SEQUENCE [LARGE SCALE GENOMIC DNA]</scope>
    <source>
        <strain evidence="5 6">M05W1-28</strain>
    </source>
</reference>
<dbReference type="Pfam" id="PF12833">
    <property type="entry name" value="HTH_18"/>
    <property type="match status" value="1"/>
</dbReference>
<dbReference type="InterPro" id="IPR018060">
    <property type="entry name" value="HTH_AraC"/>
</dbReference>
<evidence type="ECO:0000313" key="5">
    <source>
        <dbReference type="EMBL" id="RKO72089.1"/>
    </source>
</evidence>
<accession>A0A420W0J3</accession>
<dbReference type="OrthoDB" id="4480133at2"/>
<dbReference type="EMBL" id="RBWS01000006">
    <property type="protein sequence ID" value="RKO72089.1"/>
    <property type="molecule type" value="Genomic_DNA"/>
</dbReference>
<dbReference type="InterPro" id="IPR050204">
    <property type="entry name" value="AraC_XylS_family_regulators"/>
</dbReference>
<evidence type="ECO:0000259" key="4">
    <source>
        <dbReference type="PROSITE" id="PS01124"/>
    </source>
</evidence>
<dbReference type="InterPro" id="IPR009057">
    <property type="entry name" value="Homeodomain-like_sf"/>
</dbReference>
<evidence type="ECO:0000256" key="3">
    <source>
        <dbReference type="ARBA" id="ARBA00023163"/>
    </source>
</evidence>
<keyword evidence="1" id="KW-0805">Transcription regulation</keyword>
<keyword evidence="2" id="KW-0238">DNA-binding</keyword>
<dbReference type="SUPFAM" id="SSF46689">
    <property type="entry name" value="Homeodomain-like"/>
    <property type="match status" value="2"/>
</dbReference>
<protein>
    <submittedName>
        <fullName evidence="5">AraC family transcriptional regulator</fullName>
    </submittedName>
</protein>
<dbReference type="Proteomes" id="UP000282423">
    <property type="component" value="Unassembled WGS sequence"/>
</dbReference>
<dbReference type="Gene3D" id="1.10.10.60">
    <property type="entry name" value="Homeodomain-like"/>
    <property type="match status" value="1"/>
</dbReference>
<dbReference type="AlphaFoldDB" id="A0A420W0J3"/>
<evidence type="ECO:0000313" key="6">
    <source>
        <dbReference type="Proteomes" id="UP000282423"/>
    </source>
</evidence>
<dbReference type="PROSITE" id="PS01124">
    <property type="entry name" value="HTH_ARAC_FAMILY_2"/>
    <property type="match status" value="1"/>
</dbReference>
<organism evidence="5 6">
    <name type="scientific">Sphingobacterium puteale</name>
    <dbReference type="NCBI Taxonomy" id="2420510"/>
    <lineage>
        <taxon>Bacteria</taxon>
        <taxon>Pseudomonadati</taxon>
        <taxon>Bacteroidota</taxon>
        <taxon>Sphingobacteriia</taxon>
        <taxon>Sphingobacteriales</taxon>
        <taxon>Sphingobacteriaceae</taxon>
        <taxon>Sphingobacterium</taxon>
    </lineage>
</organism>
<keyword evidence="6" id="KW-1185">Reference proteome</keyword>
<feature type="domain" description="HTH araC/xylS-type" evidence="4">
    <location>
        <begin position="41"/>
        <end position="139"/>
    </location>
</feature>
<dbReference type="PANTHER" id="PTHR46796">
    <property type="entry name" value="HTH-TYPE TRANSCRIPTIONAL ACTIVATOR RHAS-RELATED"/>
    <property type="match status" value="1"/>
</dbReference>
<sequence length="139" mass="16158">MTTVVYADFEDLKYQELLIILLKNQPELSAILFDYAPQEKINLEAFMNKNYAVNVSVEQFSILTGRSLSAFKRDFKTIFGETPSRWLTRKRLEEVHLLIFQQNKKPNQIYLDLGFGSLSHFSVAFKKEFGTAPTKLQEK</sequence>